<dbReference type="AlphaFoldDB" id="A0A0L0G3R3"/>
<evidence type="ECO:0000313" key="2">
    <source>
        <dbReference type="EMBL" id="KNC83685.1"/>
    </source>
</evidence>
<name>A0A0L0G3R3_9EUKA</name>
<organism evidence="2 3">
    <name type="scientific">Sphaeroforma arctica JP610</name>
    <dbReference type="NCBI Taxonomy" id="667725"/>
    <lineage>
        <taxon>Eukaryota</taxon>
        <taxon>Ichthyosporea</taxon>
        <taxon>Ichthyophonida</taxon>
        <taxon>Sphaeroforma</taxon>
    </lineage>
</organism>
<evidence type="ECO:0000313" key="3">
    <source>
        <dbReference type="Proteomes" id="UP000054560"/>
    </source>
</evidence>
<evidence type="ECO:0000256" key="1">
    <source>
        <dbReference type="SAM" id="MobiDB-lite"/>
    </source>
</evidence>
<accession>A0A0L0G3R3</accession>
<protein>
    <submittedName>
        <fullName evidence="2">Uncharacterized protein</fullName>
    </submittedName>
</protein>
<gene>
    <name evidence="2" type="ORF">SARC_04083</name>
</gene>
<dbReference type="GeneID" id="25904587"/>
<dbReference type="Proteomes" id="UP000054560">
    <property type="component" value="Unassembled WGS sequence"/>
</dbReference>
<proteinExistence type="predicted"/>
<keyword evidence="3" id="KW-1185">Reference proteome</keyword>
<dbReference type="RefSeq" id="XP_014157587.1">
    <property type="nucleotide sequence ID" value="XM_014302112.1"/>
</dbReference>
<dbReference type="EMBL" id="KQ241816">
    <property type="protein sequence ID" value="KNC83685.1"/>
    <property type="molecule type" value="Genomic_DNA"/>
</dbReference>
<reference evidence="2 3" key="1">
    <citation type="submission" date="2011-02" db="EMBL/GenBank/DDBJ databases">
        <title>The Genome Sequence of Sphaeroforma arctica JP610.</title>
        <authorList>
            <consortium name="The Broad Institute Genome Sequencing Platform"/>
            <person name="Russ C."/>
            <person name="Cuomo C."/>
            <person name="Young S.K."/>
            <person name="Zeng Q."/>
            <person name="Gargeya S."/>
            <person name="Alvarado L."/>
            <person name="Berlin A."/>
            <person name="Chapman S.B."/>
            <person name="Chen Z."/>
            <person name="Freedman E."/>
            <person name="Gellesch M."/>
            <person name="Goldberg J."/>
            <person name="Griggs A."/>
            <person name="Gujja S."/>
            <person name="Heilman E."/>
            <person name="Heiman D."/>
            <person name="Howarth C."/>
            <person name="Mehta T."/>
            <person name="Neiman D."/>
            <person name="Pearson M."/>
            <person name="Roberts A."/>
            <person name="Saif S."/>
            <person name="Shea T."/>
            <person name="Shenoy N."/>
            <person name="Sisk P."/>
            <person name="Stolte C."/>
            <person name="Sykes S."/>
            <person name="White J."/>
            <person name="Yandava C."/>
            <person name="Burger G."/>
            <person name="Gray M.W."/>
            <person name="Holland P.W.H."/>
            <person name="King N."/>
            <person name="Lang F.B.F."/>
            <person name="Roger A.J."/>
            <person name="Ruiz-Trillo I."/>
            <person name="Haas B."/>
            <person name="Nusbaum C."/>
            <person name="Birren B."/>
        </authorList>
    </citation>
    <scope>NUCLEOTIDE SEQUENCE [LARGE SCALE GENOMIC DNA]</scope>
    <source>
        <strain evidence="2 3">JP610</strain>
    </source>
</reference>
<feature type="region of interest" description="Disordered" evidence="1">
    <location>
        <begin position="1"/>
        <end position="24"/>
    </location>
</feature>
<sequence>MLKQPVAEQNLPSSGVGSEYRAEGNIETEVQATAGRNVYDKDDDIDSVLAELAATPTTNVPQARVSNGTSPLVGQSRMGYRISSAAKGKVHANPACNSLKNKQVLGVVITETTDLCKKCNLITPEVQMRSVGSEDNAYVNEAFNVESPNVPTQVPVVDVTREPTATVTSTVQSRTGYRIAGATKGKVHIAMTCGSIKNKTLDEVAVTGTTDLCKKCNK</sequence>